<organism evidence="6 7">
    <name type="scientific">Anaerocolumna cellulosilytica</name>
    <dbReference type="NCBI Taxonomy" id="433286"/>
    <lineage>
        <taxon>Bacteria</taxon>
        <taxon>Bacillati</taxon>
        <taxon>Bacillota</taxon>
        <taxon>Clostridia</taxon>
        <taxon>Lachnospirales</taxon>
        <taxon>Lachnospiraceae</taxon>
        <taxon>Anaerocolumna</taxon>
    </lineage>
</organism>
<dbReference type="InterPro" id="IPR004408">
    <property type="entry name" value="Biotin_CoA_COase_ligase"/>
</dbReference>
<protein>
    <recommendedName>
        <fullName evidence="5">biotin--[biotin carboxyl-carrier protein] ligase</fullName>
        <ecNumber evidence="5">6.3.4.15</ecNumber>
    </recommendedName>
</protein>
<accession>A0A6S6R0M7</accession>
<reference evidence="6 7" key="1">
    <citation type="journal article" date="2016" name="Int. J. Syst. Evol. Microbiol.">
        <title>Descriptions of Anaerotaenia torta gen. nov., sp. nov. and Anaerocolumna cellulosilytica gen. nov., sp. nov. isolated from a methanogenic reactor of cattle waste.</title>
        <authorList>
            <person name="Uek A."/>
            <person name="Ohtaki Y."/>
            <person name="Kaku N."/>
            <person name="Ueki K."/>
        </authorList>
    </citation>
    <scope>NUCLEOTIDE SEQUENCE [LARGE SCALE GENOMIC DNA]</scope>
    <source>
        <strain evidence="6 7">SN021</strain>
    </source>
</reference>
<dbReference type="Pfam" id="PF02237">
    <property type="entry name" value="BPL_C"/>
    <property type="match status" value="1"/>
</dbReference>
<dbReference type="GO" id="GO:0005737">
    <property type="term" value="C:cytoplasm"/>
    <property type="evidence" value="ECO:0007669"/>
    <property type="project" value="TreeGrafter"/>
</dbReference>
<evidence type="ECO:0000256" key="4">
    <source>
        <dbReference type="ARBA" id="ARBA00023267"/>
    </source>
</evidence>
<keyword evidence="4" id="KW-0092">Biotin</keyword>
<evidence type="ECO:0000313" key="7">
    <source>
        <dbReference type="Proteomes" id="UP000515561"/>
    </source>
</evidence>
<sequence>MDVKRKTPDYIGLNLDNIKNKLNTQYLGREILYLEEVDSTNNVAKDYGKQKGNHGLLVIAEKQNAGKGRLGRSWNSPKGSGIWMSFVLKADIEPQNSPMLTLITALAVNGAIRKITGLETAIKWPNDVILNGKKTCGILTEMTAAADRQECIIIGIGINVSQEEFPEELKEKATSLWLEGKRPVSREELISEILNQFELYYKKFCLTESMEVLKEEYDAQLIHLRKQVRIVENNMEYEGIALGIDEGGALLVQVEQTNQGITTTFVKTVLSGEISVRGLKGYV</sequence>
<dbReference type="PROSITE" id="PS51733">
    <property type="entry name" value="BPL_LPL_CATALYTIC"/>
    <property type="match status" value="1"/>
</dbReference>
<name>A0A6S6R0M7_9FIRM</name>
<dbReference type="Pfam" id="PF03099">
    <property type="entry name" value="BPL_LplA_LipB"/>
    <property type="match status" value="1"/>
</dbReference>
<evidence type="ECO:0000256" key="5">
    <source>
        <dbReference type="ARBA" id="ARBA00024227"/>
    </source>
</evidence>
<evidence type="ECO:0000256" key="2">
    <source>
        <dbReference type="ARBA" id="ARBA00022741"/>
    </source>
</evidence>
<dbReference type="GO" id="GO:0009249">
    <property type="term" value="P:protein lipoylation"/>
    <property type="evidence" value="ECO:0007669"/>
    <property type="project" value="UniProtKB-ARBA"/>
</dbReference>
<dbReference type="InterPro" id="IPR045864">
    <property type="entry name" value="aa-tRNA-synth_II/BPL/LPL"/>
</dbReference>
<dbReference type="NCBIfam" id="TIGR00121">
    <property type="entry name" value="birA_ligase"/>
    <property type="match status" value="1"/>
</dbReference>
<dbReference type="KEGG" id="acel:acsn021_40330"/>
<evidence type="ECO:0000256" key="3">
    <source>
        <dbReference type="ARBA" id="ARBA00022840"/>
    </source>
</evidence>
<keyword evidence="2" id="KW-0547">Nucleotide-binding</keyword>
<dbReference type="GO" id="GO:0016740">
    <property type="term" value="F:transferase activity"/>
    <property type="evidence" value="ECO:0007669"/>
    <property type="project" value="UniProtKB-ARBA"/>
</dbReference>
<dbReference type="InterPro" id="IPR008988">
    <property type="entry name" value="Transcriptional_repressor_C"/>
</dbReference>
<dbReference type="EC" id="6.3.4.15" evidence="5"/>
<dbReference type="CDD" id="cd16442">
    <property type="entry name" value="BPL"/>
    <property type="match status" value="1"/>
</dbReference>
<keyword evidence="7" id="KW-1185">Reference proteome</keyword>
<dbReference type="GO" id="GO:0005524">
    <property type="term" value="F:ATP binding"/>
    <property type="evidence" value="ECO:0007669"/>
    <property type="project" value="UniProtKB-KW"/>
</dbReference>
<dbReference type="SUPFAM" id="SSF55681">
    <property type="entry name" value="Class II aaRS and biotin synthetases"/>
    <property type="match status" value="1"/>
</dbReference>
<gene>
    <name evidence="6" type="primary">birA_2</name>
    <name evidence="6" type="ORF">acsn021_40330</name>
</gene>
<dbReference type="EMBL" id="AP023367">
    <property type="protein sequence ID" value="BCJ96464.1"/>
    <property type="molecule type" value="Genomic_DNA"/>
</dbReference>
<keyword evidence="1 6" id="KW-0436">Ligase</keyword>
<dbReference type="InterPro" id="IPR003142">
    <property type="entry name" value="BPL_C"/>
</dbReference>
<dbReference type="Gene3D" id="2.30.30.100">
    <property type="match status" value="1"/>
</dbReference>
<dbReference type="Proteomes" id="UP000515561">
    <property type="component" value="Chromosome"/>
</dbReference>
<dbReference type="InterPro" id="IPR004143">
    <property type="entry name" value="BPL_LPL_catalytic"/>
</dbReference>
<dbReference type="Gene3D" id="3.30.930.10">
    <property type="entry name" value="Bira Bifunctional Protein, Domain 2"/>
    <property type="match status" value="1"/>
</dbReference>
<dbReference type="PANTHER" id="PTHR12835">
    <property type="entry name" value="BIOTIN PROTEIN LIGASE"/>
    <property type="match status" value="1"/>
</dbReference>
<dbReference type="AlphaFoldDB" id="A0A6S6R0M7"/>
<dbReference type="RefSeq" id="WP_184095271.1">
    <property type="nucleotide sequence ID" value="NZ_AP023367.1"/>
</dbReference>
<evidence type="ECO:0000313" key="6">
    <source>
        <dbReference type="EMBL" id="BCJ96464.1"/>
    </source>
</evidence>
<dbReference type="SUPFAM" id="SSF50037">
    <property type="entry name" value="C-terminal domain of transcriptional repressors"/>
    <property type="match status" value="1"/>
</dbReference>
<keyword evidence="3" id="KW-0067">ATP-binding</keyword>
<proteinExistence type="predicted"/>
<dbReference type="GO" id="GO:0004077">
    <property type="term" value="F:biotin--[biotin carboxyl-carrier protein] ligase activity"/>
    <property type="evidence" value="ECO:0007669"/>
    <property type="project" value="UniProtKB-EC"/>
</dbReference>
<dbReference type="PANTHER" id="PTHR12835:SF5">
    <property type="entry name" value="BIOTIN--PROTEIN LIGASE"/>
    <property type="match status" value="1"/>
</dbReference>
<evidence type="ECO:0000256" key="1">
    <source>
        <dbReference type="ARBA" id="ARBA00022598"/>
    </source>
</evidence>